<accession>A0A5P3AUM1</accession>
<protein>
    <submittedName>
        <fullName evidence="1">Uncharacterized protein</fullName>
    </submittedName>
</protein>
<dbReference type="EMBL" id="CP043529">
    <property type="protein sequence ID" value="QEW36870.1"/>
    <property type="molecule type" value="Genomic_DNA"/>
</dbReference>
<dbReference type="AlphaFoldDB" id="A0A5P3AUM1"/>
<evidence type="ECO:0000313" key="1">
    <source>
        <dbReference type="EMBL" id="QEW36870.1"/>
    </source>
</evidence>
<reference evidence="1 2" key="1">
    <citation type="submission" date="2019-09" db="EMBL/GenBank/DDBJ databases">
        <title>Commensal-derived Metabolites Govern Vibrio cholerae Pathogenesis in Host.</title>
        <authorList>
            <person name="Yoon S.S."/>
            <person name="Yoon M.Y."/>
        </authorList>
    </citation>
    <scope>NUCLEOTIDE SEQUENCE [LARGE SCALE GENOMIC DNA]</scope>
    <source>
        <strain evidence="1 2">VIC01</strain>
    </source>
</reference>
<proteinExistence type="predicted"/>
<sequence>MKTIAILITLLLIININIYQGNSTEVLASNESGIFQYRI</sequence>
<dbReference type="Proteomes" id="UP000326091">
    <property type="component" value="Chromosome"/>
</dbReference>
<name>A0A5P3AUM1_PHOVU</name>
<evidence type="ECO:0000313" key="2">
    <source>
        <dbReference type="Proteomes" id="UP000326091"/>
    </source>
</evidence>
<organism evidence="1 2">
    <name type="scientific">Phocaeicola vulgatus</name>
    <name type="common">Bacteroides vulgatus</name>
    <dbReference type="NCBI Taxonomy" id="821"/>
    <lineage>
        <taxon>Bacteria</taxon>
        <taxon>Pseudomonadati</taxon>
        <taxon>Bacteroidota</taxon>
        <taxon>Bacteroidia</taxon>
        <taxon>Bacteroidales</taxon>
        <taxon>Bacteroidaceae</taxon>
        <taxon>Phocaeicola</taxon>
    </lineage>
</organism>
<gene>
    <name evidence="1" type="ORF">VIC01_02433</name>
</gene>